<comment type="caution">
    <text evidence="2">The sequence shown here is derived from an EMBL/GenBank/DDBJ whole genome shotgun (WGS) entry which is preliminary data.</text>
</comment>
<gene>
    <name evidence="2" type="ORF">AAFF_G00175320</name>
</gene>
<accession>A0AAD7RLM6</accession>
<reference evidence="2" key="1">
    <citation type="journal article" date="2023" name="Science">
        <title>Genome structures resolve the early diversification of teleost fishes.</title>
        <authorList>
            <person name="Parey E."/>
            <person name="Louis A."/>
            <person name="Montfort J."/>
            <person name="Bouchez O."/>
            <person name="Roques C."/>
            <person name="Iampietro C."/>
            <person name="Lluch J."/>
            <person name="Castinel A."/>
            <person name="Donnadieu C."/>
            <person name="Desvignes T."/>
            <person name="Floi Bucao C."/>
            <person name="Jouanno E."/>
            <person name="Wen M."/>
            <person name="Mejri S."/>
            <person name="Dirks R."/>
            <person name="Jansen H."/>
            <person name="Henkel C."/>
            <person name="Chen W.J."/>
            <person name="Zahm M."/>
            <person name="Cabau C."/>
            <person name="Klopp C."/>
            <person name="Thompson A.W."/>
            <person name="Robinson-Rechavi M."/>
            <person name="Braasch I."/>
            <person name="Lecointre G."/>
            <person name="Bobe J."/>
            <person name="Postlethwait J.H."/>
            <person name="Berthelot C."/>
            <person name="Roest Crollius H."/>
            <person name="Guiguen Y."/>
        </authorList>
    </citation>
    <scope>NUCLEOTIDE SEQUENCE</scope>
    <source>
        <strain evidence="2">NC1722</strain>
    </source>
</reference>
<organism evidence="2 3">
    <name type="scientific">Aldrovandia affinis</name>
    <dbReference type="NCBI Taxonomy" id="143900"/>
    <lineage>
        <taxon>Eukaryota</taxon>
        <taxon>Metazoa</taxon>
        <taxon>Chordata</taxon>
        <taxon>Craniata</taxon>
        <taxon>Vertebrata</taxon>
        <taxon>Euteleostomi</taxon>
        <taxon>Actinopterygii</taxon>
        <taxon>Neopterygii</taxon>
        <taxon>Teleostei</taxon>
        <taxon>Notacanthiformes</taxon>
        <taxon>Halosauridae</taxon>
        <taxon>Aldrovandia</taxon>
    </lineage>
</organism>
<proteinExistence type="predicted"/>
<dbReference type="Proteomes" id="UP001221898">
    <property type="component" value="Unassembled WGS sequence"/>
</dbReference>
<sequence>MGGRGRGAEHRHKGTTHISVRRNPPGPTHVHKTPLPEHVRHVCNGRLTPRHRAPSLKWRINQEAGWALLFLCACGEVCTRRVSSPTEASCQRKAGQISIRARKNTSPPRPALRTCIALQLFLAGAKSHSAPLPLLSLRRAQPPPRRRCPATVSPVAFRRVGELGIGTAVASAPLLQARFAQPRPPSSPA</sequence>
<dbReference type="EMBL" id="JAINUG010000232">
    <property type="protein sequence ID" value="KAJ8386212.1"/>
    <property type="molecule type" value="Genomic_DNA"/>
</dbReference>
<protein>
    <submittedName>
        <fullName evidence="2">Uncharacterized protein</fullName>
    </submittedName>
</protein>
<name>A0AAD7RLM6_9TELE</name>
<feature type="region of interest" description="Disordered" evidence="1">
    <location>
        <begin position="1"/>
        <end position="34"/>
    </location>
</feature>
<evidence type="ECO:0000256" key="1">
    <source>
        <dbReference type="SAM" id="MobiDB-lite"/>
    </source>
</evidence>
<keyword evidence="3" id="KW-1185">Reference proteome</keyword>
<dbReference type="AlphaFoldDB" id="A0AAD7RLM6"/>
<evidence type="ECO:0000313" key="2">
    <source>
        <dbReference type="EMBL" id="KAJ8386212.1"/>
    </source>
</evidence>
<evidence type="ECO:0000313" key="3">
    <source>
        <dbReference type="Proteomes" id="UP001221898"/>
    </source>
</evidence>